<evidence type="ECO:0000313" key="2">
    <source>
        <dbReference type="EMBL" id="VVE65419.1"/>
    </source>
</evidence>
<keyword evidence="4" id="KW-1185">Reference proteome</keyword>
<dbReference type="Proteomes" id="UP000383122">
    <property type="component" value="Unassembled WGS sequence"/>
</dbReference>
<proteinExistence type="predicted"/>
<reference evidence="3 4" key="1">
    <citation type="submission" date="2019-08" db="EMBL/GenBank/DDBJ databases">
        <authorList>
            <person name="Peeters C."/>
        </authorList>
    </citation>
    <scope>NUCLEOTIDE SEQUENCE [LARGE SCALE GENOMIC DNA]</scope>
    <source>
        <strain evidence="3 4">LMG 31117</strain>
    </source>
</reference>
<dbReference type="InterPro" id="IPR018774">
    <property type="entry name" value="Phage_Mu_GpT"/>
</dbReference>
<evidence type="ECO:0000313" key="3">
    <source>
        <dbReference type="EMBL" id="VVE65437.1"/>
    </source>
</evidence>
<sequence length="299" mass="33393">MIINEQALDAIYTAAKALFAQGGLAAKPLWPDLATKVNSTSREEHYAWLGQFPTLKEWVGDRVVQNMKAFSYTIKNRDFESTVQVARNDIEDDNLGLFGPMFQDMGNAAALHPDQLMFELLASGFTAPCYDGTPFFGEAHRTGKDGSEKTSNCQKAKAGEEKPLWYLLDTSRAIKPFVYQVRRPYDMIAVTDPTARDVFMRNEYLYGVDGRSNMGFGFWQQAFASNLELTPENFNAAYSAMTSLQSDEGRPLGVKPTILLCGMANRENAFYIAKADRQANNVPNPNYQVVDVIVTPHLP</sequence>
<organism evidence="3 4">
    <name type="scientific">Pandoraea anapnoica</name>
    <dbReference type="NCBI Taxonomy" id="2508301"/>
    <lineage>
        <taxon>Bacteria</taxon>
        <taxon>Pseudomonadati</taxon>
        <taxon>Pseudomonadota</taxon>
        <taxon>Betaproteobacteria</taxon>
        <taxon>Burkholderiales</taxon>
        <taxon>Burkholderiaceae</taxon>
        <taxon>Pandoraea</taxon>
    </lineage>
</organism>
<dbReference type="AlphaFoldDB" id="A0A5E4ZXD2"/>
<feature type="domain" description="Bacteriophage Mu GpT" evidence="1">
    <location>
        <begin position="8"/>
        <end position="298"/>
    </location>
</feature>
<gene>
    <name evidence="2" type="ORF">PAN31117_01863</name>
    <name evidence="3" type="ORF">PAN31117_01869</name>
</gene>
<name>A0A5E4ZXD2_9BURK</name>
<dbReference type="RefSeq" id="WP_150737932.1">
    <property type="nucleotide sequence ID" value="NZ_CABPSP010000004.1"/>
</dbReference>
<protein>
    <submittedName>
        <fullName evidence="3">Mu-like prophage FluMu major head subunit gpT</fullName>
    </submittedName>
</protein>
<dbReference type="EMBL" id="CABPSP010000004">
    <property type="protein sequence ID" value="VVE65419.1"/>
    <property type="molecule type" value="Genomic_DNA"/>
</dbReference>
<evidence type="ECO:0000313" key="4">
    <source>
        <dbReference type="Proteomes" id="UP000383122"/>
    </source>
</evidence>
<accession>A0A5E4ZXD2</accession>
<evidence type="ECO:0000259" key="1">
    <source>
        <dbReference type="Pfam" id="PF10124"/>
    </source>
</evidence>
<dbReference type="OrthoDB" id="9804833at2"/>
<dbReference type="Pfam" id="PF10124">
    <property type="entry name" value="Mu-like_gpT"/>
    <property type="match status" value="1"/>
</dbReference>
<dbReference type="EMBL" id="CABPSP010000004">
    <property type="protein sequence ID" value="VVE65437.1"/>
    <property type="molecule type" value="Genomic_DNA"/>
</dbReference>